<keyword evidence="3" id="KW-1185">Reference proteome</keyword>
<feature type="compositionally biased region" description="Acidic residues" evidence="1">
    <location>
        <begin position="797"/>
        <end position="806"/>
    </location>
</feature>
<feature type="compositionally biased region" description="Gly residues" evidence="1">
    <location>
        <begin position="317"/>
        <end position="328"/>
    </location>
</feature>
<evidence type="ECO:0000256" key="1">
    <source>
        <dbReference type="SAM" id="MobiDB-lite"/>
    </source>
</evidence>
<accession>A0A1L7WSL5</accession>
<evidence type="ECO:0000313" key="2">
    <source>
        <dbReference type="EMBL" id="CZR55762.1"/>
    </source>
</evidence>
<feature type="compositionally biased region" description="Low complexity" evidence="1">
    <location>
        <begin position="190"/>
        <end position="204"/>
    </location>
</feature>
<organism evidence="2 3">
    <name type="scientific">Phialocephala subalpina</name>
    <dbReference type="NCBI Taxonomy" id="576137"/>
    <lineage>
        <taxon>Eukaryota</taxon>
        <taxon>Fungi</taxon>
        <taxon>Dikarya</taxon>
        <taxon>Ascomycota</taxon>
        <taxon>Pezizomycotina</taxon>
        <taxon>Leotiomycetes</taxon>
        <taxon>Helotiales</taxon>
        <taxon>Mollisiaceae</taxon>
        <taxon>Phialocephala</taxon>
        <taxon>Phialocephala fortinii species complex</taxon>
    </lineage>
</organism>
<feature type="region of interest" description="Disordered" evidence="1">
    <location>
        <begin position="782"/>
        <end position="806"/>
    </location>
</feature>
<dbReference type="AlphaFoldDB" id="A0A1L7WSL5"/>
<feature type="region of interest" description="Disordered" evidence="1">
    <location>
        <begin position="189"/>
        <end position="234"/>
    </location>
</feature>
<evidence type="ECO:0000313" key="3">
    <source>
        <dbReference type="Proteomes" id="UP000184330"/>
    </source>
</evidence>
<dbReference type="PANTHER" id="PTHR38166:SF1">
    <property type="entry name" value="C2H2-TYPE DOMAIN-CONTAINING PROTEIN"/>
    <property type="match status" value="1"/>
</dbReference>
<gene>
    <name evidence="2" type="ORF">PAC_05650</name>
</gene>
<dbReference type="STRING" id="576137.A0A1L7WSL5"/>
<feature type="region of interest" description="Disordered" evidence="1">
    <location>
        <begin position="604"/>
        <end position="625"/>
    </location>
</feature>
<dbReference type="EMBL" id="FJOG01000007">
    <property type="protein sequence ID" value="CZR55762.1"/>
    <property type="molecule type" value="Genomic_DNA"/>
</dbReference>
<reference evidence="2 3" key="1">
    <citation type="submission" date="2016-03" db="EMBL/GenBank/DDBJ databases">
        <authorList>
            <person name="Ploux O."/>
        </authorList>
    </citation>
    <scope>NUCLEOTIDE SEQUENCE [LARGE SCALE GENOMIC DNA]</scope>
    <source>
        <strain evidence="2 3">UAMH 11012</strain>
    </source>
</reference>
<feature type="compositionally biased region" description="Basic and acidic residues" evidence="1">
    <location>
        <begin position="783"/>
        <end position="796"/>
    </location>
</feature>
<name>A0A1L7WSL5_9HELO</name>
<feature type="region of interest" description="Disordered" evidence="1">
    <location>
        <begin position="1"/>
        <end position="26"/>
    </location>
</feature>
<proteinExistence type="predicted"/>
<protein>
    <recommendedName>
        <fullName evidence="4">C2H2-type domain-containing protein</fullName>
    </recommendedName>
</protein>
<dbReference type="OrthoDB" id="3558302at2759"/>
<evidence type="ECO:0008006" key="4">
    <source>
        <dbReference type="Google" id="ProtNLM"/>
    </source>
</evidence>
<dbReference type="Proteomes" id="UP000184330">
    <property type="component" value="Unassembled WGS sequence"/>
</dbReference>
<sequence>MPSEAGKYHSHRSHGHGSSSWKRDKSWRRERRKRPYTYENFWFCCNCELLGPGPLPLWIDHCPQCCMLRCKTCIVERVKGYVDRGFGSSTGSAKSFNPIFLTLGIPPTSHSSNPLPAAHTITEGKAAHLNSRSNALTSTSVEFTGKESQIDVPSAGVTSPCLDPQLLLVKDPQWSGPMIAGQLDLAQNFSPSASSSPRSSNSSSFLTKGTEFSDSDTDEDVESSSWFSDDAELDSEDPDESIILQNLNLCITTAFRNNLDLAAALIPQVHAIVGNWTRNGCILTTAAPGGGGNAAAGYWSRTGGDGSSGRNPAASSNGGGLTSGGTGPFSGQLGKRSREPSDGNSSNQSNKRQREHDDGTLMGDTASGEPPTFACHFYKKDPQKYNRRIRKYTNCHRPRIPHNDLRRRLKDHFKNHRLSQCDRCYIEFKNDRDLVAHRQLPDPCDIQPSTLKEGIDDGQWEKIVSTLRKNTDKGKSEFERWFEVWKILFPDTPPPQTPWSDPDILSTSQPTDLDAIIREIESSVEQGILPRNDDLYQTIYSVIRRALEPPMENSASALSTIPRVVMGSGDGSNIDPGLSSSLEGPIPDYFDVSIPINDINTFPNQRFTSQTSNTPRGQANTSGQSAGTIDFETSTNAASAFQFDSSISNAPFPEDWIDSLDVPYELTDPHPLLSSSGLFASDNSSFSIPDTLEPLENVIPQPIPAEYTNMDAFLAEDLPLLDIPTSQGIASEVAEGFETNNAAEIMDFLDTQHLPSNIEIDFLSTLLESEVDELWSIEPIQSNKDRNKGLKGRFEHDPEEETIPYP</sequence>
<feature type="region of interest" description="Disordered" evidence="1">
    <location>
        <begin position="301"/>
        <end position="368"/>
    </location>
</feature>
<feature type="compositionally biased region" description="Acidic residues" evidence="1">
    <location>
        <begin position="213"/>
        <end position="222"/>
    </location>
</feature>
<dbReference type="PANTHER" id="PTHR38166">
    <property type="entry name" value="C2H2-TYPE DOMAIN-CONTAINING PROTEIN-RELATED"/>
    <property type="match status" value="1"/>
</dbReference>